<gene>
    <name evidence="6" type="ORF">GCM10022395_04250</name>
</gene>
<comment type="caution">
    <text evidence="6">The sequence shown here is derived from an EMBL/GenBank/DDBJ whole genome shotgun (WGS) entry which is preliminary data.</text>
</comment>
<dbReference type="InterPro" id="IPR051015">
    <property type="entry name" value="EvgA-like"/>
</dbReference>
<dbReference type="PRINTS" id="PR00038">
    <property type="entry name" value="HTHLUXR"/>
</dbReference>
<evidence type="ECO:0000313" key="7">
    <source>
        <dbReference type="Proteomes" id="UP001500954"/>
    </source>
</evidence>
<protein>
    <submittedName>
        <fullName evidence="6">Response regulator transcription factor</fullName>
    </submittedName>
</protein>
<evidence type="ECO:0000256" key="3">
    <source>
        <dbReference type="PROSITE-ProRule" id="PRU00169"/>
    </source>
</evidence>
<evidence type="ECO:0000259" key="5">
    <source>
        <dbReference type="PROSITE" id="PS50110"/>
    </source>
</evidence>
<dbReference type="Pfam" id="PF00196">
    <property type="entry name" value="GerE"/>
    <property type="match status" value="1"/>
</dbReference>
<keyword evidence="1 3" id="KW-0597">Phosphoprotein</keyword>
<dbReference type="RefSeq" id="WP_345004117.1">
    <property type="nucleotide sequence ID" value="NZ_BAABCY010000015.1"/>
</dbReference>
<dbReference type="Pfam" id="PF00072">
    <property type="entry name" value="Response_reg"/>
    <property type="match status" value="1"/>
</dbReference>
<proteinExistence type="predicted"/>
<dbReference type="InterPro" id="IPR000792">
    <property type="entry name" value="Tscrpt_reg_LuxR_C"/>
</dbReference>
<dbReference type="PANTHER" id="PTHR45566:SF1">
    <property type="entry name" value="HTH-TYPE TRANSCRIPTIONAL REGULATOR YHJB-RELATED"/>
    <property type="match status" value="1"/>
</dbReference>
<keyword evidence="2" id="KW-0238">DNA-binding</keyword>
<dbReference type="SMART" id="SM00448">
    <property type="entry name" value="REC"/>
    <property type="match status" value="1"/>
</dbReference>
<dbReference type="PROSITE" id="PS50043">
    <property type="entry name" value="HTH_LUXR_2"/>
    <property type="match status" value="1"/>
</dbReference>
<feature type="modified residue" description="4-aspartylphosphate" evidence="3">
    <location>
        <position position="54"/>
    </location>
</feature>
<feature type="domain" description="HTH luxR-type" evidence="4">
    <location>
        <begin position="146"/>
        <end position="211"/>
    </location>
</feature>
<dbReference type="Gene3D" id="3.40.50.2300">
    <property type="match status" value="1"/>
</dbReference>
<dbReference type="Proteomes" id="UP001500954">
    <property type="component" value="Unassembled WGS sequence"/>
</dbReference>
<dbReference type="CDD" id="cd06170">
    <property type="entry name" value="LuxR_C_like"/>
    <property type="match status" value="1"/>
</dbReference>
<reference evidence="7" key="1">
    <citation type="journal article" date="2019" name="Int. J. Syst. Evol. Microbiol.">
        <title>The Global Catalogue of Microorganisms (GCM) 10K type strain sequencing project: providing services to taxonomists for standard genome sequencing and annotation.</title>
        <authorList>
            <consortium name="The Broad Institute Genomics Platform"/>
            <consortium name="The Broad Institute Genome Sequencing Center for Infectious Disease"/>
            <person name="Wu L."/>
            <person name="Ma J."/>
        </authorList>
    </citation>
    <scope>NUCLEOTIDE SEQUENCE [LARGE SCALE GENOMIC DNA]</scope>
    <source>
        <strain evidence="7">JCM 17111</strain>
    </source>
</reference>
<dbReference type="CDD" id="cd17535">
    <property type="entry name" value="REC_NarL-like"/>
    <property type="match status" value="1"/>
</dbReference>
<evidence type="ECO:0000259" key="4">
    <source>
        <dbReference type="PROSITE" id="PS50043"/>
    </source>
</evidence>
<dbReference type="EMBL" id="BAABCY010000015">
    <property type="protein sequence ID" value="GAA3556054.1"/>
    <property type="molecule type" value="Genomic_DNA"/>
</dbReference>
<keyword evidence="7" id="KW-1185">Reference proteome</keyword>
<dbReference type="InterPro" id="IPR058245">
    <property type="entry name" value="NreC/VraR/RcsB-like_REC"/>
</dbReference>
<dbReference type="SMART" id="SM00421">
    <property type="entry name" value="HTH_LUXR"/>
    <property type="match status" value="1"/>
</dbReference>
<evidence type="ECO:0000313" key="6">
    <source>
        <dbReference type="EMBL" id="GAA3556054.1"/>
    </source>
</evidence>
<dbReference type="InterPro" id="IPR016032">
    <property type="entry name" value="Sig_transdc_resp-reg_C-effctor"/>
</dbReference>
<organism evidence="6 7">
    <name type="scientific">Snuella lapsa</name>
    <dbReference type="NCBI Taxonomy" id="870481"/>
    <lineage>
        <taxon>Bacteria</taxon>
        <taxon>Pseudomonadati</taxon>
        <taxon>Bacteroidota</taxon>
        <taxon>Flavobacteriia</taxon>
        <taxon>Flavobacteriales</taxon>
        <taxon>Flavobacteriaceae</taxon>
        <taxon>Snuella</taxon>
    </lineage>
</organism>
<evidence type="ECO:0000256" key="2">
    <source>
        <dbReference type="ARBA" id="ARBA00023125"/>
    </source>
</evidence>
<dbReference type="InterPro" id="IPR001789">
    <property type="entry name" value="Sig_transdc_resp-reg_receiver"/>
</dbReference>
<dbReference type="PROSITE" id="PS50110">
    <property type="entry name" value="RESPONSE_REGULATORY"/>
    <property type="match status" value="1"/>
</dbReference>
<dbReference type="SUPFAM" id="SSF52172">
    <property type="entry name" value="CheY-like"/>
    <property type="match status" value="1"/>
</dbReference>
<dbReference type="SUPFAM" id="SSF46894">
    <property type="entry name" value="C-terminal effector domain of the bipartite response regulators"/>
    <property type="match status" value="1"/>
</dbReference>
<evidence type="ECO:0000256" key="1">
    <source>
        <dbReference type="ARBA" id="ARBA00022553"/>
    </source>
</evidence>
<sequence length="224" mass="25838">MDKLKVLIADDHYIVRLGLKILVDSFEGFKVVMEAENGQDVIDQVECADYFILDLEMPVVNGIRALEHIKTRHPEKRVVLLTNSMDIPTLIRAKNLKPNGFLFKDGMHEEIKICLNELKKGNYYWGRNCRAFFERHESDIVDTEHLMENLKDLTKTEIKILFKISENLSTQEIAEALFNSPKTIDNHRTNIAKKLDISGYNNLQAIAIKNKSLVESLYNSVFNK</sequence>
<feature type="domain" description="Response regulatory" evidence="5">
    <location>
        <begin position="5"/>
        <end position="119"/>
    </location>
</feature>
<accession>A0ABP6WUV8</accession>
<dbReference type="PANTHER" id="PTHR45566">
    <property type="entry name" value="HTH-TYPE TRANSCRIPTIONAL REGULATOR YHJB-RELATED"/>
    <property type="match status" value="1"/>
</dbReference>
<dbReference type="InterPro" id="IPR011006">
    <property type="entry name" value="CheY-like_superfamily"/>
</dbReference>
<name>A0ABP6WUV8_9FLAO</name>